<dbReference type="EMBL" id="JXRP01000009">
    <property type="protein sequence ID" value="KIL49619.1"/>
    <property type="molecule type" value="Genomic_DNA"/>
</dbReference>
<organism evidence="1 2">
    <name type="scientific">Jeotgalibacillus soli</name>
    <dbReference type="NCBI Taxonomy" id="889306"/>
    <lineage>
        <taxon>Bacteria</taxon>
        <taxon>Bacillati</taxon>
        <taxon>Bacillota</taxon>
        <taxon>Bacilli</taxon>
        <taxon>Bacillales</taxon>
        <taxon>Caryophanaceae</taxon>
        <taxon>Jeotgalibacillus</taxon>
    </lineage>
</organism>
<name>A0A0C2S6G5_9BACL</name>
<accession>A0A0C2S6G5</accession>
<evidence type="ECO:0000313" key="1">
    <source>
        <dbReference type="EMBL" id="KIL49619.1"/>
    </source>
</evidence>
<comment type="caution">
    <text evidence="1">The sequence shown here is derived from an EMBL/GenBank/DDBJ whole genome shotgun (WGS) entry which is preliminary data.</text>
</comment>
<dbReference type="Proteomes" id="UP000031938">
    <property type="component" value="Unassembled WGS sequence"/>
</dbReference>
<dbReference type="PATRIC" id="fig|889306.3.peg.1095"/>
<proteinExistence type="predicted"/>
<protein>
    <submittedName>
        <fullName evidence="1">Uncharacterized protein</fullName>
    </submittedName>
</protein>
<evidence type="ECO:0000313" key="2">
    <source>
        <dbReference type="Proteomes" id="UP000031938"/>
    </source>
</evidence>
<reference evidence="1 2" key="1">
    <citation type="submission" date="2015-01" db="EMBL/GenBank/DDBJ databases">
        <title>Genome sequencing of Jeotgalibacillus soli.</title>
        <authorList>
            <person name="Goh K.M."/>
            <person name="Chan K.-G."/>
            <person name="Yaakop A.S."/>
            <person name="Ee R."/>
            <person name="Gan H.M."/>
            <person name="Chan C.S."/>
        </authorList>
    </citation>
    <scope>NUCLEOTIDE SEQUENCE [LARGE SCALE GENOMIC DNA]</scope>
    <source>
        <strain evidence="1 2">P9</strain>
    </source>
</reference>
<dbReference type="AlphaFoldDB" id="A0A0C2S6G5"/>
<gene>
    <name evidence="1" type="ORF">KP78_10870</name>
</gene>
<keyword evidence="2" id="KW-1185">Reference proteome</keyword>
<sequence>MHTNDFQMPNEALKAAFLGSKQKIHQEIISTVNFLLNLLLS</sequence>